<dbReference type="HOGENOM" id="CLU_159858_0_0_10"/>
<gene>
    <name evidence="1" type="ordered locus">RB2501_10807</name>
</gene>
<name>A4CMB8_ROBBH</name>
<sequence length="134" mass="16302">MNLRTFYEHETDHQIMFKKDRRDVRSWSYDLEVISEELRILAAIEQRLLKNPAIASQLQQLKRDNMLKMSALNRYEHDMRNALECDSIACDSFYLNNFEKHRQAFREHLLNYREVRRALLLKLTGNRYQHQRTS</sequence>
<evidence type="ECO:0000313" key="1">
    <source>
        <dbReference type="EMBL" id="EAR14810.1"/>
    </source>
</evidence>
<keyword evidence="2" id="KW-1185">Reference proteome</keyword>
<proteinExistence type="predicted"/>
<dbReference type="RefSeq" id="WP_015754131.1">
    <property type="nucleotide sequence ID" value="NC_013222.1"/>
</dbReference>
<dbReference type="EMBL" id="CP001712">
    <property type="protein sequence ID" value="EAR14810.1"/>
    <property type="molecule type" value="Genomic_DNA"/>
</dbReference>
<dbReference type="OrthoDB" id="1442351at2"/>
<reference evidence="1 2" key="1">
    <citation type="journal article" date="2009" name="J. Bacteriol.">
        <title>Complete genome sequence of Robiginitalea biformata HTCC2501.</title>
        <authorList>
            <person name="Oh H.M."/>
            <person name="Giovannoni S.J."/>
            <person name="Lee K."/>
            <person name="Ferriera S."/>
            <person name="Johnson J."/>
            <person name="Cho J.C."/>
        </authorList>
    </citation>
    <scope>NUCLEOTIDE SEQUENCE [LARGE SCALE GENOMIC DNA]</scope>
    <source>
        <strain evidence="2">ATCC BAA-864 / HTCC2501 / KCTC 12146</strain>
    </source>
</reference>
<dbReference type="STRING" id="313596.RB2501_10807"/>
<organism evidence="1 2">
    <name type="scientific">Robiginitalea biformata (strain ATCC BAA-864 / DSM 15991 / KCTC 12146 / HTCC2501)</name>
    <dbReference type="NCBI Taxonomy" id="313596"/>
    <lineage>
        <taxon>Bacteria</taxon>
        <taxon>Pseudomonadati</taxon>
        <taxon>Bacteroidota</taxon>
        <taxon>Flavobacteriia</taxon>
        <taxon>Flavobacteriales</taxon>
        <taxon>Flavobacteriaceae</taxon>
        <taxon>Robiginitalea</taxon>
    </lineage>
</organism>
<evidence type="ECO:0000313" key="2">
    <source>
        <dbReference type="Proteomes" id="UP000009049"/>
    </source>
</evidence>
<protein>
    <submittedName>
        <fullName evidence="1">Uncharacterized protein</fullName>
    </submittedName>
</protein>
<dbReference type="Proteomes" id="UP000009049">
    <property type="component" value="Chromosome"/>
</dbReference>
<dbReference type="KEGG" id="rbi:RB2501_10807"/>
<dbReference type="AlphaFoldDB" id="A4CMB8"/>
<accession>A4CMB8</accession>